<dbReference type="Proteomes" id="UP000192772">
    <property type="component" value="Unassembled WGS sequence"/>
</dbReference>
<dbReference type="SMART" id="SM00507">
    <property type="entry name" value="HNHc"/>
    <property type="match status" value="1"/>
</dbReference>
<evidence type="ECO:0000313" key="4">
    <source>
        <dbReference type="Proteomes" id="UP000192772"/>
    </source>
</evidence>
<evidence type="ECO:0000256" key="1">
    <source>
        <dbReference type="SAM" id="MobiDB-lite"/>
    </source>
</evidence>
<accession>A0A0M2ZIE9</accession>
<organism evidence="3 4">
    <name type="scientific">Mycolicibacterium elephantis</name>
    <dbReference type="NCBI Taxonomy" id="81858"/>
    <lineage>
        <taxon>Bacteria</taxon>
        <taxon>Bacillati</taxon>
        <taxon>Actinomycetota</taxon>
        <taxon>Actinomycetes</taxon>
        <taxon>Mycobacteriales</taxon>
        <taxon>Mycobacteriaceae</taxon>
        <taxon>Mycolicibacterium</taxon>
    </lineage>
</organism>
<sequence length="462" mass="50549">MTMGGVISSEAVFAAVEEVEAAHQKLLRLSLETLTGRELVAVQNRLERVRRCDAVIDHALISRLALEDPKTLGASSLAEVMCTALLISNEEARRRIKSAEALGPRTAMTGERLAPLLPTTAAAQAEGALGAEQVGIIEKFFKKLPVYVDYQSREEAEVTLAHIATGLRPEELRKAAERLAVLLDQDGPEPDDRERARKRSVHIGKQCRDGMSRISGWLDPETRATLDAVWAKMAAPGMCNPNDESPCVDGEPTFDQRYSDLRSTGQRNHDALKAMGRAVLASGQLGQHKGLPASIIVSTTLKDLESATGMAVTGGGSLLPMSDVIRMASQAHHYLVVYEGHTELPLYVGRAKRFATPGQRIVLHSRDRGCTKPGCTAPGYRCEVHHAVADWVDGGLTNVDDLTLACPPHNRLIDRRGGWTTRRRADGRIEWLPPPDLDTGQSRVNNYHHPEKYLLPEEDEGP</sequence>
<reference evidence="3 4" key="1">
    <citation type="submission" date="2017-02" db="EMBL/GenBank/DDBJ databases">
        <title>The new phylogeny of genus Mycobacterium.</title>
        <authorList>
            <person name="Tortoli E."/>
            <person name="Trovato A."/>
            <person name="Cirillo D.M."/>
        </authorList>
    </citation>
    <scope>NUCLEOTIDE SEQUENCE [LARGE SCALE GENOMIC DNA]</scope>
    <source>
        <strain evidence="3 4">FI-09383</strain>
    </source>
</reference>
<dbReference type="RefSeq" id="WP_046753030.1">
    <property type="nucleotide sequence ID" value="NZ_JBCGVB010000004.1"/>
</dbReference>
<dbReference type="InterPro" id="IPR003870">
    <property type="entry name" value="DUF222"/>
</dbReference>
<proteinExistence type="predicted"/>
<protein>
    <recommendedName>
        <fullName evidence="2">HNH nuclease domain-containing protein</fullName>
    </recommendedName>
</protein>
<dbReference type="CDD" id="cd00085">
    <property type="entry name" value="HNHc"/>
    <property type="match status" value="1"/>
</dbReference>
<dbReference type="Pfam" id="PF02720">
    <property type="entry name" value="DUF222"/>
    <property type="match status" value="1"/>
</dbReference>
<gene>
    <name evidence="3" type="ORF">BST23_21815</name>
</gene>
<comment type="caution">
    <text evidence="3">The sequence shown here is derived from an EMBL/GenBank/DDBJ whole genome shotgun (WGS) entry which is preliminary data.</text>
</comment>
<feature type="region of interest" description="Disordered" evidence="1">
    <location>
        <begin position="430"/>
        <end position="462"/>
    </location>
</feature>
<dbReference type="STRING" id="81858.BST23_21815"/>
<name>A0A0M2ZIE9_9MYCO</name>
<feature type="domain" description="HNH nuclease" evidence="2">
    <location>
        <begin position="358"/>
        <end position="411"/>
    </location>
</feature>
<dbReference type="EMBL" id="MVHP01000033">
    <property type="protein sequence ID" value="ORA61107.1"/>
    <property type="molecule type" value="Genomic_DNA"/>
</dbReference>
<evidence type="ECO:0000259" key="2">
    <source>
        <dbReference type="SMART" id="SM00507"/>
    </source>
</evidence>
<dbReference type="InterPro" id="IPR003615">
    <property type="entry name" value="HNH_nuc"/>
</dbReference>
<dbReference type="AlphaFoldDB" id="A0A0M2ZIE9"/>
<evidence type="ECO:0000313" key="3">
    <source>
        <dbReference type="EMBL" id="ORA61107.1"/>
    </source>
</evidence>